<gene>
    <name evidence="2" type="ORF">BN874_630028</name>
</gene>
<dbReference type="NCBIfam" id="NF040563">
    <property type="entry name" value="guided_IscB"/>
    <property type="match status" value="1"/>
</dbReference>
<organism evidence="2 3">
    <name type="scientific">Candidatus Contendobacter odensis Run_B_J11</name>
    <dbReference type="NCBI Taxonomy" id="1400861"/>
    <lineage>
        <taxon>Bacteria</taxon>
        <taxon>Pseudomonadati</taxon>
        <taxon>Pseudomonadota</taxon>
        <taxon>Gammaproteobacteria</taxon>
        <taxon>Candidatus Competibacteraceae</taxon>
        <taxon>Candidatus Contendibacter</taxon>
    </lineage>
</organism>
<evidence type="ECO:0000313" key="3">
    <source>
        <dbReference type="Proteomes" id="UP000019184"/>
    </source>
</evidence>
<name>A0A7U7J5J8_9GAMM</name>
<evidence type="ECO:0000313" key="2">
    <source>
        <dbReference type="EMBL" id="CDH46882.1"/>
    </source>
</evidence>
<dbReference type="PANTHER" id="PTHR33877:SF2">
    <property type="entry name" value="OS07G0170200 PROTEIN"/>
    <property type="match status" value="1"/>
</dbReference>
<accession>A0A7U7J5J8</accession>
<keyword evidence="2" id="KW-0378">Hydrolase</keyword>
<dbReference type="Pfam" id="PF14239">
    <property type="entry name" value="RRXRR"/>
    <property type="match status" value="1"/>
</dbReference>
<dbReference type="Gene3D" id="1.10.30.50">
    <property type="match status" value="1"/>
</dbReference>
<dbReference type="GO" id="GO:0004519">
    <property type="term" value="F:endonuclease activity"/>
    <property type="evidence" value="ECO:0007669"/>
    <property type="project" value="UniProtKB-KW"/>
</dbReference>
<keyword evidence="2" id="KW-0255">Endonuclease</keyword>
<dbReference type="GO" id="GO:0003676">
    <property type="term" value="F:nucleic acid binding"/>
    <property type="evidence" value="ECO:0007669"/>
    <property type="project" value="InterPro"/>
</dbReference>
<dbReference type="AlphaFoldDB" id="A0A7U7J5J8"/>
<dbReference type="OrthoDB" id="9802901at2"/>
<sequence length="456" mass="51469">MAVLVLDRHKNPLMPCSEKRARKLLERGRARIHRLMPFSIRLVDRTVNESMLQPVKIKLDPGSKTTGIAVVRHSETMDDATGEIHVTVHVLNLFELHHRGQQISESLTARRQMRRRRRGNLRYRKPRFLNCGNKGKGWLAPSLQHRVDTTGAWVHRLQRLAPVTGIAQELVRFDLQQMENPEISGVEYQQGTLAGYETREYLLNKWNRECAYCGTRNVPLQIEHITPKAKGGSPRISNLTLACRSCNQQKGAQEINVFLAKDPQRLARIQAQAKRPLKDAAAVNTTRWVLFNTLKITGLPVTTGSGGLTKFNRTRLDIPKTHALDAACVGDMDEIRDWNKPTLAIKATGRGSYQRTRLNAYGFPRGYLTRQKRIKGFQTGDRVKAEVTQGKKIGSYLGRVAVRASGSFNLQTAQGVIRGMGYRYCKVIQRADGYGYSQPLNPKEAELRSARYPSPA</sequence>
<dbReference type="InterPro" id="IPR002711">
    <property type="entry name" value="HNH"/>
</dbReference>
<dbReference type="InterPro" id="IPR025938">
    <property type="entry name" value="RRXRR_dom"/>
</dbReference>
<reference evidence="2 3" key="1">
    <citation type="journal article" date="2014" name="ISME J.">
        <title>Candidatus Competibacter-lineage genomes retrieved from metagenomes reveal functional metabolic diversity.</title>
        <authorList>
            <person name="McIlroy S.J."/>
            <person name="Albertsen M."/>
            <person name="Andresen E.K."/>
            <person name="Saunders A.M."/>
            <person name="Kristiansen R."/>
            <person name="Stokholm-Bjerregaard M."/>
            <person name="Nielsen K.L."/>
            <person name="Nielsen P.H."/>
        </authorList>
    </citation>
    <scope>NUCLEOTIDE SEQUENCE [LARGE SCALE GENOMIC DNA]</scope>
    <source>
        <strain evidence="2 3">Run_B_J11</strain>
    </source>
</reference>
<dbReference type="InterPro" id="IPR047693">
    <property type="entry name" value="RNA-guided_IscB-like"/>
</dbReference>
<dbReference type="InterPro" id="IPR003615">
    <property type="entry name" value="HNH_nuc"/>
</dbReference>
<dbReference type="CDD" id="cd00085">
    <property type="entry name" value="HNHc"/>
    <property type="match status" value="1"/>
</dbReference>
<dbReference type="PANTHER" id="PTHR33877">
    <property type="entry name" value="SLL1193 PROTEIN"/>
    <property type="match status" value="1"/>
</dbReference>
<dbReference type="Pfam" id="PF01844">
    <property type="entry name" value="HNH"/>
    <property type="match status" value="1"/>
</dbReference>
<dbReference type="Proteomes" id="UP000019184">
    <property type="component" value="Unassembled WGS sequence"/>
</dbReference>
<dbReference type="EMBL" id="CBTK010000280">
    <property type="protein sequence ID" value="CDH46882.1"/>
    <property type="molecule type" value="Genomic_DNA"/>
</dbReference>
<dbReference type="RefSeq" id="WP_034435590.1">
    <property type="nucleotide sequence ID" value="NZ_CBTK010000280.1"/>
</dbReference>
<dbReference type="InterPro" id="IPR052892">
    <property type="entry name" value="NA-targeting_endonuclease"/>
</dbReference>
<protein>
    <submittedName>
        <fullName evidence="2">HNH endonuclease</fullName>
    </submittedName>
</protein>
<proteinExistence type="predicted"/>
<feature type="domain" description="HNH nuclease" evidence="1">
    <location>
        <begin position="197"/>
        <end position="248"/>
    </location>
</feature>
<dbReference type="GO" id="GO:0008270">
    <property type="term" value="F:zinc ion binding"/>
    <property type="evidence" value="ECO:0007669"/>
    <property type="project" value="InterPro"/>
</dbReference>
<comment type="caution">
    <text evidence="2">The sequence shown here is derived from an EMBL/GenBank/DDBJ whole genome shotgun (WGS) entry which is preliminary data.</text>
</comment>
<dbReference type="SMART" id="SM00507">
    <property type="entry name" value="HNHc"/>
    <property type="match status" value="1"/>
</dbReference>
<keyword evidence="3" id="KW-1185">Reference proteome</keyword>
<keyword evidence="2" id="KW-0540">Nuclease</keyword>
<evidence type="ECO:0000259" key="1">
    <source>
        <dbReference type="SMART" id="SM00507"/>
    </source>
</evidence>